<feature type="compositionally biased region" description="Basic and acidic residues" evidence="1">
    <location>
        <begin position="1"/>
        <end position="14"/>
    </location>
</feature>
<keyword evidence="4" id="KW-1185">Reference proteome</keyword>
<accession>A0A1N6R6Z3</accession>
<keyword evidence="2" id="KW-0472">Membrane</keyword>
<dbReference type="AlphaFoldDB" id="A0A1N6R6Z3"/>
<sequence>MRDQHERTSQHERTTAVPRTGHRPRARLATRRRAAVGRLLSGLGVAVVLTVVPGCALPFAETDDGATPAAAATSRSEGEPATPSGAEYAIVSGQPVRTPCWSYEGPEAFVNNVASDQEEHCHGALELWGEVVDGVVVPTGVGAVYGQVSVEPVRVATSEAWGVGTDLGGAVDLLADSYFAENGSILSLHEATTLDGVPANITRVEGSFEETRTKAFITAFAPERFASGTDEVQFFVIAIVTPYDNGDELIEQVTGTWTWS</sequence>
<keyword evidence="2" id="KW-0812">Transmembrane</keyword>
<dbReference type="RefSeq" id="WP_076404689.1">
    <property type="nucleotide sequence ID" value="NZ_FTMI01000003.1"/>
</dbReference>
<evidence type="ECO:0000313" key="4">
    <source>
        <dbReference type="Proteomes" id="UP000186235"/>
    </source>
</evidence>
<evidence type="ECO:0000256" key="2">
    <source>
        <dbReference type="SAM" id="Phobius"/>
    </source>
</evidence>
<dbReference type="EMBL" id="FTMI01000003">
    <property type="protein sequence ID" value="SIQ24412.1"/>
    <property type="molecule type" value="Genomic_DNA"/>
</dbReference>
<gene>
    <name evidence="3" type="ORF">SAMN05518682_1733</name>
</gene>
<organism evidence="3 4">
    <name type="scientific">Cellulosimicrobium aquatile</name>
    <dbReference type="NCBI Taxonomy" id="1612203"/>
    <lineage>
        <taxon>Bacteria</taxon>
        <taxon>Bacillati</taxon>
        <taxon>Actinomycetota</taxon>
        <taxon>Actinomycetes</taxon>
        <taxon>Micrococcales</taxon>
        <taxon>Promicromonosporaceae</taxon>
        <taxon>Cellulosimicrobium</taxon>
    </lineage>
</organism>
<dbReference type="Proteomes" id="UP000186235">
    <property type="component" value="Unassembled WGS sequence"/>
</dbReference>
<feature type="region of interest" description="Disordered" evidence="1">
    <location>
        <begin position="66"/>
        <end position="86"/>
    </location>
</feature>
<evidence type="ECO:0000313" key="3">
    <source>
        <dbReference type="EMBL" id="SIQ24412.1"/>
    </source>
</evidence>
<proteinExistence type="predicted"/>
<reference evidence="4" key="1">
    <citation type="submission" date="2017-01" db="EMBL/GenBank/DDBJ databases">
        <authorList>
            <person name="Varghese N."/>
            <person name="Submissions S."/>
        </authorList>
    </citation>
    <scope>NUCLEOTIDE SEQUENCE [LARGE SCALE GENOMIC DNA]</scope>
    <source>
        <strain evidence="4">3bp</strain>
    </source>
</reference>
<evidence type="ECO:0000256" key="1">
    <source>
        <dbReference type="SAM" id="MobiDB-lite"/>
    </source>
</evidence>
<name>A0A1N6R6Z3_9MICO</name>
<keyword evidence="2" id="KW-1133">Transmembrane helix</keyword>
<feature type="region of interest" description="Disordered" evidence="1">
    <location>
        <begin position="1"/>
        <end position="25"/>
    </location>
</feature>
<protein>
    <submittedName>
        <fullName evidence="3">Uncharacterized protein</fullName>
    </submittedName>
</protein>
<feature type="transmembrane region" description="Helical" evidence="2">
    <location>
        <begin position="35"/>
        <end position="60"/>
    </location>
</feature>